<dbReference type="GO" id="GO:0080049">
    <property type="term" value="F:L-gulono-1,4-lactone dehydrogenase activity"/>
    <property type="evidence" value="ECO:0007669"/>
    <property type="project" value="TreeGrafter"/>
</dbReference>
<dbReference type="NCBIfam" id="TIGR01679">
    <property type="entry name" value="bact_FAD_ox"/>
    <property type="match status" value="1"/>
</dbReference>
<sequence>MRAGTPLHALTRALAEHGLALPNLGDIDRQTVAGATATGTHGTGAALPGLSAGITGLRLATPDGRLRWIDEVQPDLLAAAQVSLGALGVVTELELAVVPTFVLRATEGPDRLDRALADLDELAASHRHVELYWFPHTDRVQVKINDPLAPDEAPEPLPRWRYLLDDELLSNGVFGALNAGLSRAQLLIPSVNQLSARALTARTYTGPSHEVFCAPRRVRFHESEWAVPREALGEALTRLRRWIETSGERVSFPVEIRLAAADDAWLSTGYQRENAYLACHHHVARDPARYLGAVQQIMAPLQGRPHWGKVHTLTADELAERYPRHGDVVALRDRLDPDRVLSNPYLERVLGP</sequence>
<dbReference type="Proteomes" id="UP000592181">
    <property type="component" value="Unassembled WGS sequence"/>
</dbReference>
<dbReference type="InterPro" id="IPR010031">
    <property type="entry name" value="FAD_lactone_oxidase-like"/>
</dbReference>
<dbReference type="EMBL" id="JACBZX010000001">
    <property type="protein sequence ID" value="NYG37115.1"/>
    <property type="molecule type" value="Genomic_DNA"/>
</dbReference>
<dbReference type="InterPro" id="IPR016166">
    <property type="entry name" value="FAD-bd_PCMH"/>
</dbReference>
<dbReference type="Pfam" id="PF01565">
    <property type="entry name" value="FAD_binding_4"/>
    <property type="match status" value="1"/>
</dbReference>
<dbReference type="GO" id="GO:0071949">
    <property type="term" value="F:FAD binding"/>
    <property type="evidence" value="ECO:0007669"/>
    <property type="project" value="InterPro"/>
</dbReference>
<reference evidence="3 4" key="1">
    <citation type="submission" date="2020-07" db="EMBL/GenBank/DDBJ databases">
        <title>Sequencing the genomes of 1000 actinobacteria strains.</title>
        <authorList>
            <person name="Klenk H.-P."/>
        </authorList>
    </citation>
    <scope>NUCLEOTIDE SEQUENCE [LARGE SCALE GENOMIC DNA]</scope>
    <source>
        <strain evidence="3 4">DSM 24723</strain>
    </source>
</reference>
<evidence type="ECO:0000256" key="1">
    <source>
        <dbReference type="ARBA" id="ARBA00023002"/>
    </source>
</evidence>
<protein>
    <submittedName>
        <fullName evidence="3">FAD-linked oxidoreductase</fullName>
    </submittedName>
</protein>
<dbReference type="Pfam" id="PF04030">
    <property type="entry name" value="ALO"/>
    <property type="match status" value="1"/>
</dbReference>
<proteinExistence type="predicted"/>
<dbReference type="PANTHER" id="PTHR43762">
    <property type="entry name" value="L-GULONOLACTONE OXIDASE"/>
    <property type="match status" value="1"/>
</dbReference>
<dbReference type="PROSITE" id="PS51387">
    <property type="entry name" value="FAD_PCMH"/>
    <property type="match status" value="1"/>
</dbReference>
<dbReference type="Gene3D" id="1.10.45.10">
    <property type="entry name" value="Vanillyl-alcohol Oxidase, Chain A, domain 4"/>
    <property type="match status" value="1"/>
</dbReference>
<dbReference type="InterPro" id="IPR006094">
    <property type="entry name" value="Oxid_FAD_bind_N"/>
</dbReference>
<dbReference type="GO" id="GO:0016020">
    <property type="term" value="C:membrane"/>
    <property type="evidence" value="ECO:0007669"/>
    <property type="project" value="InterPro"/>
</dbReference>
<dbReference type="InterPro" id="IPR036318">
    <property type="entry name" value="FAD-bd_PCMH-like_sf"/>
</dbReference>
<dbReference type="AlphaFoldDB" id="A0A852XF07"/>
<evidence type="ECO:0000259" key="2">
    <source>
        <dbReference type="PROSITE" id="PS51387"/>
    </source>
</evidence>
<keyword evidence="4" id="KW-1185">Reference proteome</keyword>
<accession>A0A852XF07</accession>
<evidence type="ECO:0000313" key="4">
    <source>
        <dbReference type="Proteomes" id="UP000592181"/>
    </source>
</evidence>
<dbReference type="Gene3D" id="3.30.465.10">
    <property type="match status" value="1"/>
</dbReference>
<dbReference type="PIRSF" id="PIRSF000136">
    <property type="entry name" value="LGO_GLO"/>
    <property type="match status" value="1"/>
</dbReference>
<evidence type="ECO:0000313" key="3">
    <source>
        <dbReference type="EMBL" id="NYG37115.1"/>
    </source>
</evidence>
<dbReference type="PANTHER" id="PTHR43762:SF1">
    <property type="entry name" value="D-ARABINONO-1,4-LACTONE OXIDASE"/>
    <property type="match status" value="1"/>
</dbReference>
<feature type="domain" description="FAD-binding PCMH-type" evidence="2">
    <location>
        <begin position="1"/>
        <end position="100"/>
    </location>
</feature>
<dbReference type="InterPro" id="IPR016171">
    <property type="entry name" value="Vanillyl_alc_oxidase_C-sub2"/>
</dbReference>
<organism evidence="3 4">
    <name type="scientific">Janibacter alkaliphilus</name>
    <dbReference type="NCBI Taxonomy" id="1069963"/>
    <lineage>
        <taxon>Bacteria</taxon>
        <taxon>Bacillati</taxon>
        <taxon>Actinomycetota</taxon>
        <taxon>Actinomycetes</taxon>
        <taxon>Micrococcales</taxon>
        <taxon>Intrasporangiaceae</taxon>
        <taxon>Janibacter</taxon>
    </lineage>
</organism>
<comment type="caution">
    <text evidence="3">The sequence shown here is derived from an EMBL/GenBank/DDBJ whole genome shotgun (WGS) entry which is preliminary data.</text>
</comment>
<dbReference type="InterPro" id="IPR016169">
    <property type="entry name" value="FAD-bd_PCMH_sub2"/>
</dbReference>
<dbReference type="GO" id="GO:0003885">
    <property type="term" value="F:D-arabinono-1,4-lactone oxidase activity"/>
    <property type="evidence" value="ECO:0007669"/>
    <property type="project" value="InterPro"/>
</dbReference>
<dbReference type="SUPFAM" id="SSF56176">
    <property type="entry name" value="FAD-binding/transporter-associated domain-like"/>
    <property type="match status" value="1"/>
</dbReference>
<keyword evidence="1" id="KW-0560">Oxidoreductase</keyword>
<dbReference type="InterPro" id="IPR007173">
    <property type="entry name" value="ALO_C"/>
</dbReference>
<dbReference type="Gene3D" id="3.30.70.2520">
    <property type="match status" value="1"/>
</dbReference>
<dbReference type="RefSeq" id="WP_343037017.1">
    <property type="nucleotide sequence ID" value="NZ_JACBZX010000001.1"/>
</dbReference>
<gene>
    <name evidence="3" type="ORF">BJY28_001584</name>
</gene>
<name>A0A852XF07_9MICO</name>